<sequence length="176" mass="19434">MGNFWLLATEATEHGFGLNFDVLETNLVNLVIIIGVLVYFGRSAVGKTLATRREEIENAIKDAEERQRKAASALKEQEQNLAQAQAQAEKIRQQAVERAASAKAAILAKSDEDIQRLKDTAAQDLEAEQSRVIAELKKRVVALAMQRVESQIRDELNDDLQHQLIGQCIARVGGNG</sequence>
<dbReference type="NCBIfam" id="NF005606">
    <property type="entry name" value="PRK07352.1"/>
    <property type="match status" value="1"/>
</dbReference>
<dbReference type="EMBL" id="JAQOSP010000134">
    <property type="protein sequence ID" value="MDJ1171988.1"/>
    <property type="molecule type" value="Genomic_DNA"/>
</dbReference>
<dbReference type="PANTHER" id="PTHR34264">
    <property type="entry name" value="ATP SYNTHASE SUBUNIT B, CHLOROPLASTIC"/>
    <property type="match status" value="1"/>
</dbReference>
<comment type="function">
    <text evidence="12">Component of the F(0) channel, it forms part of the peripheral stalk, linking F(1) to F(0).</text>
</comment>
<keyword evidence="5 12" id="KW-1133">Transmembrane helix</keyword>
<dbReference type="HAMAP" id="MF_01398">
    <property type="entry name" value="ATP_synth_b_bprime"/>
    <property type="match status" value="1"/>
</dbReference>
<evidence type="ECO:0000256" key="11">
    <source>
        <dbReference type="ARBA" id="ARBA00037847"/>
    </source>
</evidence>
<evidence type="ECO:0000313" key="16">
    <source>
        <dbReference type="Proteomes" id="UP001235303"/>
    </source>
</evidence>
<protein>
    <recommendedName>
        <fullName evidence="12">ATP synthase subunit b</fullName>
    </recommendedName>
    <alternativeName>
        <fullName evidence="12">ATP synthase F(0) sector subunit b</fullName>
    </alternativeName>
    <alternativeName>
        <fullName evidence="12">ATPase subunit I</fullName>
    </alternativeName>
    <alternativeName>
        <fullName evidence="12">F-type ATPase subunit b</fullName>
        <shortName evidence="12">F-ATPase subunit b</shortName>
    </alternativeName>
</protein>
<keyword evidence="16" id="KW-1185">Reference proteome</keyword>
<accession>A0ABT7AYK2</accession>
<dbReference type="Proteomes" id="UP001235303">
    <property type="component" value="Unassembled WGS sequence"/>
</dbReference>
<dbReference type="RefSeq" id="WP_283755741.1">
    <property type="nucleotide sequence ID" value="NZ_JAQOSP010000134.1"/>
</dbReference>
<dbReference type="InterPro" id="IPR002146">
    <property type="entry name" value="ATP_synth_b/b'su_bac/chlpt"/>
</dbReference>
<name>A0ABT7AYK2_9CYAN</name>
<comment type="similarity">
    <text evidence="12 13">Belongs to the ATPase B chain family.</text>
</comment>
<evidence type="ECO:0000256" key="2">
    <source>
        <dbReference type="ARBA" id="ARBA00022547"/>
    </source>
</evidence>
<proteinExistence type="inferred from homology"/>
<keyword evidence="6 12" id="KW-0406">Ion transport</keyword>
<comment type="subunit">
    <text evidence="12">F-type ATPases have 2 components, F(1) - the catalytic core - and F(0) - the membrane proton channel. F(1) has five subunits: alpha(3), beta(3), gamma(1), delta(1), epsilon(1). F(0) has four main subunits: a(1), b(1), b'(1) and c(10-14). The alpha and beta chains form an alternating ring which encloses part of the gamma chain. F(1) is attached to F(0) by a central stalk formed by the gamma and epsilon chains, while a peripheral stalk is formed by the delta, b and b' chains.</text>
</comment>
<evidence type="ECO:0000256" key="13">
    <source>
        <dbReference type="RuleBase" id="RU003848"/>
    </source>
</evidence>
<reference evidence="15 16" key="1">
    <citation type="submission" date="2023-01" db="EMBL/GenBank/DDBJ databases">
        <title>Novel diversity within Roseofilum (Cyanobacteria; Desertifilaceae) from marine benthic mats with descriptions of four novel species.</title>
        <authorList>
            <person name="Wang Y."/>
            <person name="Berthold D.E."/>
            <person name="Hu J."/>
            <person name="Lefler F.W."/>
            <person name="Laughinghouse H.D. IV."/>
        </authorList>
    </citation>
    <scope>NUCLEOTIDE SEQUENCE [LARGE SCALE GENOMIC DNA]</scope>
    <source>
        <strain evidence="15 16">BLCC-M154</strain>
    </source>
</reference>
<evidence type="ECO:0000256" key="3">
    <source>
        <dbReference type="ARBA" id="ARBA00022692"/>
    </source>
</evidence>
<evidence type="ECO:0000256" key="5">
    <source>
        <dbReference type="ARBA" id="ARBA00022989"/>
    </source>
</evidence>
<keyword evidence="3 12" id="KW-0812">Transmembrane</keyword>
<evidence type="ECO:0000256" key="9">
    <source>
        <dbReference type="ARBA" id="ARBA00023310"/>
    </source>
</evidence>
<dbReference type="Pfam" id="PF00430">
    <property type="entry name" value="ATP-synt_B"/>
    <property type="match status" value="1"/>
</dbReference>
<feature type="coiled-coil region" evidence="14">
    <location>
        <begin position="46"/>
        <end position="94"/>
    </location>
</feature>
<comment type="subcellular location">
    <subcellularLocation>
        <location evidence="12">Cellular thylakoid membrane</location>
        <topology evidence="12">Single-pass membrane protein</topology>
    </subcellularLocation>
    <subcellularLocation>
        <location evidence="11">Endomembrane system</location>
        <topology evidence="11">Single-pass membrane protein</topology>
    </subcellularLocation>
</comment>
<organism evidence="15 16">
    <name type="scientific">Roseofilum acuticapitatum BLCC-M154</name>
    <dbReference type="NCBI Taxonomy" id="3022444"/>
    <lineage>
        <taxon>Bacteria</taxon>
        <taxon>Bacillati</taxon>
        <taxon>Cyanobacteriota</taxon>
        <taxon>Cyanophyceae</taxon>
        <taxon>Desertifilales</taxon>
        <taxon>Desertifilaceae</taxon>
        <taxon>Roseofilum</taxon>
        <taxon>Roseofilum acuticapitatum</taxon>
    </lineage>
</organism>
<evidence type="ECO:0000256" key="10">
    <source>
        <dbReference type="ARBA" id="ARBA00025198"/>
    </source>
</evidence>
<feature type="transmembrane region" description="Helical" evidence="12">
    <location>
        <begin position="27"/>
        <end position="45"/>
    </location>
</feature>
<evidence type="ECO:0000256" key="7">
    <source>
        <dbReference type="ARBA" id="ARBA00023078"/>
    </source>
</evidence>
<dbReference type="CDD" id="cd06503">
    <property type="entry name" value="ATP-synt_Fo_b"/>
    <property type="match status" value="1"/>
</dbReference>
<dbReference type="PANTHER" id="PTHR34264:SF3">
    <property type="entry name" value="ATP SYNTHASE SUBUNIT B, CHLOROPLASTIC"/>
    <property type="match status" value="1"/>
</dbReference>
<evidence type="ECO:0000256" key="1">
    <source>
        <dbReference type="ARBA" id="ARBA00022448"/>
    </source>
</evidence>
<comment type="caution">
    <text evidence="15">The sequence shown here is derived from an EMBL/GenBank/DDBJ whole genome shotgun (WGS) entry which is preliminary data.</text>
</comment>
<keyword evidence="1 12" id="KW-0813">Transport</keyword>
<evidence type="ECO:0000256" key="8">
    <source>
        <dbReference type="ARBA" id="ARBA00023136"/>
    </source>
</evidence>
<keyword evidence="7 12" id="KW-0793">Thylakoid</keyword>
<evidence type="ECO:0000256" key="12">
    <source>
        <dbReference type="HAMAP-Rule" id="MF_01398"/>
    </source>
</evidence>
<evidence type="ECO:0000256" key="4">
    <source>
        <dbReference type="ARBA" id="ARBA00022781"/>
    </source>
</evidence>
<evidence type="ECO:0000256" key="14">
    <source>
        <dbReference type="SAM" id="Coils"/>
    </source>
</evidence>
<gene>
    <name evidence="12" type="primary">atpF</name>
    <name evidence="15" type="ORF">PMG71_21385</name>
</gene>
<dbReference type="InterPro" id="IPR005864">
    <property type="entry name" value="ATP_synth_F0_bsu_bac"/>
</dbReference>
<keyword evidence="14" id="KW-0175">Coiled coil</keyword>
<comment type="function">
    <text evidence="10 12">F(1)F(0) ATP synthase produces ATP from ADP in the presence of a proton or sodium gradient. F-type ATPases consist of two structural domains, F(1) containing the extramembraneous catalytic core and F(0) containing the membrane proton channel, linked together by a central stalk and a peripheral stalk. During catalysis, ATP synthesis in the catalytic domain of F(1) is coupled via a rotary mechanism of the central stalk subunits to proton translocation.</text>
</comment>
<keyword evidence="2 12" id="KW-0138">CF(0)</keyword>
<keyword evidence="9 12" id="KW-0066">ATP synthesis</keyword>
<evidence type="ECO:0000313" key="15">
    <source>
        <dbReference type="EMBL" id="MDJ1171988.1"/>
    </source>
</evidence>
<evidence type="ECO:0000256" key="6">
    <source>
        <dbReference type="ARBA" id="ARBA00023065"/>
    </source>
</evidence>
<keyword evidence="4 12" id="KW-0375">Hydrogen ion transport</keyword>
<dbReference type="NCBIfam" id="TIGR01144">
    <property type="entry name" value="ATP_synt_b"/>
    <property type="match status" value="1"/>
</dbReference>
<keyword evidence="8 12" id="KW-0472">Membrane</keyword>